<feature type="region of interest" description="Disordered" evidence="6">
    <location>
        <begin position="182"/>
        <end position="406"/>
    </location>
</feature>
<organism evidence="9 10">
    <name type="scientific">Acropora cervicornis</name>
    <name type="common">Staghorn coral</name>
    <dbReference type="NCBI Taxonomy" id="6130"/>
    <lineage>
        <taxon>Eukaryota</taxon>
        <taxon>Metazoa</taxon>
        <taxon>Cnidaria</taxon>
        <taxon>Anthozoa</taxon>
        <taxon>Hexacorallia</taxon>
        <taxon>Scleractinia</taxon>
        <taxon>Astrocoeniina</taxon>
        <taxon>Acroporidae</taxon>
        <taxon>Acropora</taxon>
    </lineage>
</organism>
<dbReference type="GO" id="GO:0000184">
    <property type="term" value="P:nuclear-transcribed mRNA catabolic process, nonsense-mediated decay"/>
    <property type="evidence" value="ECO:0007669"/>
    <property type="project" value="UniProtKB-KW"/>
</dbReference>
<feature type="compositionally biased region" description="Basic and acidic residues" evidence="6">
    <location>
        <begin position="214"/>
        <end position="365"/>
    </location>
</feature>
<dbReference type="InterPro" id="IPR039722">
    <property type="entry name" value="Upf3"/>
</dbReference>
<evidence type="ECO:0000256" key="4">
    <source>
        <dbReference type="ARBA" id="ARBA00023242"/>
    </source>
</evidence>
<dbReference type="Proteomes" id="UP001249851">
    <property type="component" value="Unassembled WGS sequence"/>
</dbReference>
<dbReference type="SUPFAM" id="SSF54928">
    <property type="entry name" value="RNA-binding domain, RBD"/>
    <property type="match status" value="1"/>
</dbReference>
<dbReference type="Pfam" id="PF03467">
    <property type="entry name" value="Smg4_UPF3"/>
    <property type="match status" value="1"/>
</dbReference>
<evidence type="ECO:0000256" key="5">
    <source>
        <dbReference type="PROSITE-ProRule" id="PRU10038"/>
    </source>
</evidence>
<dbReference type="Gene3D" id="3.30.70.330">
    <property type="match status" value="1"/>
</dbReference>
<dbReference type="FunFam" id="3.30.70.330:FF:000717">
    <property type="entry name" value="regulator of nonsense transcripts 3B"/>
    <property type="match status" value="1"/>
</dbReference>
<dbReference type="InterPro" id="IPR029058">
    <property type="entry name" value="AB_hydrolase_fold"/>
</dbReference>
<dbReference type="GO" id="GO:0003729">
    <property type="term" value="F:mRNA binding"/>
    <property type="evidence" value="ECO:0007669"/>
    <property type="project" value="TreeGrafter"/>
</dbReference>
<dbReference type="EMBL" id="JARQWQ010000002">
    <property type="protein sequence ID" value="KAK2573418.1"/>
    <property type="molecule type" value="Genomic_DNA"/>
</dbReference>
<feature type="compositionally biased region" description="Polar residues" evidence="6">
    <location>
        <begin position="366"/>
        <end position="383"/>
    </location>
</feature>
<dbReference type="AlphaFoldDB" id="A0AAD9R5A8"/>
<evidence type="ECO:0000313" key="10">
    <source>
        <dbReference type="Proteomes" id="UP001249851"/>
    </source>
</evidence>
<feature type="domain" description="Alpha/beta hydrolase fold-3" evidence="8">
    <location>
        <begin position="666"/>
        <end position="726"/>
    </location>
</feature>
<dbReference type="PANTHER" id="PTHR13112">
    <property type="entry name" value="UPF3 REGULATOR OF NONSENSE TRANSCRIPTS-LIKE PROTEIN"/>
    <property type="match status" value="1"/>
</dbReference>
<dbReference type="GO" id="GO:0005730">
    <property type="term" value="C:nucleolus"/>
    <property type="evidence" value="ECO:0007669"/>
    <property type="project" value="TreeGrafter"/>
</dbReference>
<dbReference type="Gene3D" id="3.40.50.1820">
    <property type="entry name" value="alpha/beta hydrolase"/>
    <property type="match status" value="1"/>
</dbReference>
<feature type="compositionally biased region" description="Basic and acidic residues" evidence="6">
    <location>
        <begin position="384"/>
        <end position="406"/>
    </location>
</feature>
<proteinExistence type="inferred from homology"/>
<evidence type="ECO:0000259" key="7">
    <source>
        <dbReference type="Pfam" id="PF03467"/>
    </source>
</evidence>
<comment type="caution">
    <text evidence="9">The sequence shown here is derived from an EMBL/GenBank/DDBJ whole genome shotgun (WGS) entry which is preliminary data.</text>
</comment>
<dbReference type="PANTHER" id="PTHR13112:SF0">
    <property type="entry name" value="FI21285P1"/>
    <property type="match status" value="1"/>
</dbReference>
<dbReference type="InterPro" id="IPR035979">
    <property type="entry name" value="RBD_domain_sf"/>
</dbReference>
<evidence type="ECO:0000256" key="1">
    <source>
        <dbReference type="ARBA" id="ARBA00004123"/>
    </source>
</evidence>
<evidence type="ECO:0000313" key="9">
    <source>
        <dbReference type="EMBL" id="KAK2573418.1"/>
    </source>
</evidence>
<dbReference type="CDD" id="cd12455">
    <property type="entry name" value="RRM_like_Smg4_UPF3"/>
    <property type="match status" value="1"/>
</dbReference>
<reference evidence="9" key="1">
    <citation type="journal article" date="2023" name="G3 (Bethesda)">
        <title>Whole genome assembly and annotation of the endangered Caribbean coral Acropora cervicornis.</title>
        <authorList>
            <person name="Selwyn J.D."/>
            <person name="Vollmer S.V."/>
        </authorList>
    </citation>
    <scope>NUCLEOTIDE SEQUENCE</scope>
    <source>
        <strain evidence="9">K2</strain>
    </source>
</reference>
<dbReference type="PROSITE" id="PS01174">
    <property type="entry name" value="LIPASE_GDXG_SER"/>
    <property type="match status" value="1"/>
</dbReference>
<comment type="similarity">
    <text evidence="2">Belongs to the RENT3 family.</text>
</comment>
<dbReference type="Pfam" id="PF07859">
    <property type="entry name" value="Abhydrolase_3"/>
    <property type="match status" value="2"/>
</dbReference>
<name>A0AAD9R5A8_ACRCE</name>
<gene>
    <name evidence="9" type="ORF">P5673_001068</name>
</gene>
<comment type="subcellular location">
    <subcellularLocation>
        <location evidence="1">Nucleus</location>
    </subcellularLocation>
</comment>
<dbReference type="InterPro" id="IPR013094">
    <property type="entry name" value="AB_hydrolase_3"/>
</dbReference>
<dbReference type="GO" id="GO:0016787">
    <property type="term" value="F:hydrolase activity"/>
    <property type="evidence" value="ECO:0007669"/>
    <property type="project" value="InterPro"/>
</dbReference>
<dbReference type="SUPFAM" id="SSF53474">
    <property type="entry name" value="alpha/beta-Hydrolases"/>
    <property type="match status" value="1"/>
</dbReference>
<reference evidence="9" key="2">
    <citation type="journal article" date="2023" name="Science">
        <title>Genomic signatures of disease resistance in endangered staghorn corals.</title>
        <authorList>
            <person name="Vollmer S.V."/>
            <person name="Selwyn J.D."/>
            <person name="Despard B.A."/>
            <person name="Roesel C.L."/>
        </authorList>
    </citation>
    <scope>NUCLEOTIDE SEQUENCE</scope>
    <source>
        <strain evidence="9">K2</strain>
    </source>
</reference>
<evidence type="ECO:0000256" key="2">
    <source>
        <dbReference type="ARBA" id="ARBA00005991"/>
    </source>
</evidence>
<feature type="domain" description="UPF3" evidence="7">
    <location>
        <begin position="24"/>
        <end position="180"/>
    </location>
</feature>
<feature type="domain" description="Alpha/beta hydrolase fold-3" evidence="8">
    <location>
        <begin position="477"/>
        <end position="617"/>
    </location>
</feature>
<keyword evidence="4" id="KW-0539">Nucleus</keyword>
<dbReference type="GO" id="GO:0045727">
    <property type="term" value="P:positive regulation of translation"/>
    <property type="evidence" value="ECO:0007669"/>
    <property type="project" value="TreeGrafter"/>
</dbReference>
<feature type="active site" evidence="5">
    <location>
        <position position="553"/>
    </location>
</feature>
<protein>
    <submittedName>
        <fullName evidence="9">Arylacetamide deacetylase</fullName>
    </submittedName>
</protein>
<keyword evidence="10" id="KW-1185">Reference proteome</keyword>
<dbReference type="InterPro" id="IPR005120">
    <property type="entry name" value="UPF3_dom"/>
</dbReference>
<evidence type="ECO:0000256" key="6">
    <source>
        <dbReference type="SAM" id="MobiDB-lite"/>
    </source>
</evidence>
<sequence>MGKSDAEKPGSSCKSKKERTLFPTKVVIRRLPPSLSEDQLREEFGGFPEHDFFYFVGGDMSFGPMCFSRAYINFKNRDDIVNFRDQYDGYRFVDNRGVEYHAVVEYAPFQGVPKKKSKKDPKNGTISEDPDYLAFLESLKETSEPPASIEAHLEEIEAKKASSISTKISTPLLEYVKMKKSCRGRPISASPKKSASLSSSSNKDSGSKRGQLSPKEEKAKDEKKDMKSKEDGRREEKMDKKGSKETKANPPPRDKQESKSPSKGKEERTRPESGRYGKRPDRRRSEDRRQDVRRASNQKDRRDSTDREVTDRGQYERYRKESGNESKQRDLKPGSRRDTGSESEMKDRESFSKKYNSDKDIKQGKEQGSSTTRESKESTAVSTESKHPTEEAKGPAKDEKKRRESERRIRNKCYVASLAGSRIYPVETLNPVLRLWKPLMQTEVDKSWEIKDTTIANVPVLIYRPEYVNEGKKTTGVVYIHGGGWTFGSPDLSHAFTYQLARGADVVLISVELAPRHTFPVQFHECYAVVTSVLENADHYGIDKNHLVIAGDSSGGNLAAAVVLKLRDENKKVAAQILMYPALQFMDFSLPSMKNKGSAVLTADEMARYWSYYITGSSDMVPSFLDKNHSMHLLNSKYSLYIGVNNKEQRKAKIKPMDGIPKVVTDALTDHRASPLMAHNMKGLPKTMLITCEYDVLRDEGLLYKIRLQDAGVNVTHKNYVTHHGFLIIQTMHILTTHEFHQALQDLADFIKTL</sequence>
<feature type="compositionally biased region" description="Low complexity" evidence="6">
    <location>
        <begin position="188"/>
        <end position="204"/>
    </location>
</feature>
<accession>A0AAD9R5A8</accession>
<dbReference type="InterPro" id="IPR033140">
    <property type="entry name" value="Lipase_GDXG_put_SER_AS"/>
</dbReference>
<evidence type="ECO:0000259" key="8">
    <source>
        <dbReference type="Pfam" id="PF07859"/>
    </source>
</evidence>
<dbReference type="InterPro" id="IPR012677">
    <property type="entry name" value="Nucleotide-bd_a/b_plait_sf"/>
</dbReference>
<evidence type="ECO:0000256" key="3">
    <source>
        <dbReference type="ARBA" id="ARBA00023161"/>
    </source>
</evidence>
<dbReference type="GO" id="GO:0005737">
    <property type="term" value="C:cytoplasm"/>
    <property type="evidence" value="ECO:0007669"/>
    <property type="project" value="TreeGrafter"/>
</dbReference>
<keyword evidence="3" id="KW-0866">Nonsense-mediated mRNA decay</keyword>